<keyword evidence="9" id="KW-1185">Reference proteome</keyword>
<evidence type="ECO:0000256" key="2">
    <source>
        <dbReference type="ARBA" id="ARBA00022801"/>
    </source>
</evidence>
<dbReference type="PANTHER" id="PTHR13522">
    <property type="entry name" value="U6 SNRNA PHOSPHODIESTERASE 1"/>
    <property type="match status" value="1"/>
</dbReference>
<evidence type="ECO:0000256" key="3">
    <source>
        <dbReference type="ARBA" id="ARBA00023239"/>
    </source>
</evidence>
<dbReference type="OMA" id="AGWHELY"/>
<evidence type="ECO:0000256" key="4">
    <source>
        <dbReference type="ARBA" id="ARBA00023242"/>
    </source>
</evidence>
<evidence type="ECO:0000313" key="8">
    <source>
        <dbReference type="EMBL" id="EKD03964.1"/>
    </source>
</evidence>
<sequence length="201" mass="22404">MGMTVASELRVTAHSLLSPSEPTVEDTAESEAGKLSAKKTEQKRPGEEPMPPALHISLSHPLPLRRPLSQTFPGLVSRILRDMPAFSVGLAWPPKVYNNAPKNGPKRAFLALRTSAGTRELGTLLEKVDGLLRREHLPTYHENPEFHTSFAWWLDDGKKLDLGLLEKHKEEVMALLKSGWRVDHVCVKVAKTITRIPLRDA</sequence>
<dbReference type="EMBL" id="AMBO01000238">
    <property type="protein sequence ID" value="EKD03964.1"/>
    <property type="molecule type" value="Genomic_DNA"/>
</dbReference>
<comment type="caution">
    <text evidence="8">The sequence shown here is derived from an EMBL/GenBank/DDBJ whole genome shotgun (WGS) entry which is preliminary data.</text>
</comment>
<keyword evidence="3" id="KW-0456">Lyase</keyword>
<dbReference type="PANTHER" id="PTHR13522:SF3">
    <property type="entry name" value="U6 SNRNA PHOSPHODIESTERASE 1"/>
    <property type="match status" value="1"/>
</dbReference>
<keyword evidence="4" id="KW-0539">Nucleus</keyword>
<evidence type="ECO:0000256" key="5">
    <source>
        <dbReference type="ARBA" id="ARBA00029543"/>
    </source>
</evidence>
<dbReference type="Pfam" id="PF09749">
    <property type="entry name" value="HVSL"/>
    <property type="match status" value="1"/>
</dbReference>
<keyword evidence="1" id="KW-0540">Nuclease</keyword>
<evidence type="ECO:0000256" key="6">
    <source>
        <dbReference type="ARBA" id="ARBA00030030"/>
    </source>
</evidence>
<dbReference type="STRING" id="1220162.K1WSK5"/>
<dbReference type="OrthoDB" id="49151at2759"/>
<reference evidence="8 9" key="1">
    <citation type="journal article" date="2012" name="Eukaryot. Cell">
        <title>Genome sequence of the Trichosporon asahii environmental strain CBS 8904.</title>
        <authorList>
            <person name="Yang R.Y."/>
            <person name="Li H.T."/>
            <person name="Zhu H."/>
            <person name="Zhou G.P."/>
            <person name="Wang M."/>
            <person name="Wang L."/>
        </authorList>
    </citation>
    <scope>NUCLEOTIDE SEQUENCE [LARGE SCALE GENOMIC DNA]</scope>
    <source>
        <strain evidence="8 9">CBS 8904</strain>
    </source>
</reference>
<feature type="compositionally biased region" description="Basic and acidic residues" evidence="7">
    <location>
        <begin position="38"/>
        <end position="47"/>
    </location>
</feature>
<dbReference type="GO" id="GO:0034477">
    <property type="term" value="P:U6 snRNA 3'-end processing"/>
    <property type="evidence" value="ECO:0007669"/>
    <property type="project" value="InterPro"/>
</dbReference>
<accession>K1WSK5</accession>
<organism evidence="8 9">
    <name type="scientific">Trichosporon asahii var. asahii (strain CBS 8904)</name>
    <name type="common">Yeast</name>
    <dbReference type="NCBI Taxonomy" id="1220162"/>
    <lineage>
        <taxon>Eukaryota</taxon>
        <taxon>Fungi</taxon>
        <taxon>Dikarya</taxon>
        <taxon>Basidiomycota</taxon>
        <taxon>Agaricomycotina</taxon>
        <taxon>Tremellomycetes</taxon>
        <taxon>Trichosporonales</taxon>
        <taxon>Trichosporonaceae</taxon>
        <taxon>Trichosporon</taxon>
    </lineage>
</organism>
<dbReference type="Proteomes" id="UP000006757">
    <property type="component" value="Unassembled WGS sequence"/>
</dbReference>
<dbReference type="InParanoid" id="K1WSK5"/>
<feature type="region of interest" description="Disordered" evidence="7">
    <location>
        <begin position="1"/>
        <end position="53"/>
    </location>
</feature>
<dbReference type="Gene3D" id="3.90.1140.10">
    <property type="entry name" value="Cyclic phosphodiesterase"/>
    <property type="match status" value="1"/>
</dbReference>
<protein>
    <recommendedName>
        <fullName evidence="5">U6 snRNA phosphodiesterase 1</fullName>
    </recommendedName>
    <alternativeName>
        <fullName evidence="6">3'-5' RNA exonuclease USB1</fullName>
    </alternativeName>
</protein>
<dbReference type="eggNOG" id="ENOG502RDER">
    <property type="taxonomic scope" value="Eukaryota"/>
</dbReference>
<gene>
    <name evidence="8" type="ORF">A1Q2_01734</name>
</gene>
<dbReference type="GO" id="GO:0016829">
    <property type="term" value="F:lyase activity"/>
    <property type="evidence" value="ECO:0007669"/>
    <property type="project" value="UniProtKB-KW"/>
</dbReference>
<dbReference type="InterPro" id="IPR027521">
    <property type="entry name" value="Usb1"/>
</dbReference>
<keyword evidence="2" id="KW-0378">Hydrolase</keyword>
<dbReference type="GO" id="GO:0005634">
    <property type="term" value="C:nucleus"/>
    <property type="evidence" value="ECO:0007669"/>
    <property type="project" value="TreeGrafter"/>
</dbReference>
<proteinExistence type="predicted"/>
<dbReference type="GO" id="GO:0000175">
    <property type="term" value="F:3'-5'-RNA exonuclease activity"/>
    <property type="evidence" value="ECO:0007669"/>
    <property type="project" value="TreeGrafter"/>
</dbReference>
<dbReference type="AlphaFoldDB" id="K1WSK5"/>
<name>K1WSK5_TRIAC</name>
<evidence type="ECO:0000256" key="7">
    <source>
        <dbReference type="SAM" id="MobiDB-lite"/>
    </source>
</evidence>
<dbReference type="HOGENOM" id="CLU_1361286_0_0_1"/>
<evidence type="ECO:0000256" key="1">
    <source>
        <dbReference type="ARBA" id="ARBA00022722"/>
    </source>
</evidence>
<evidence type="ECO:0000313" key="9">
    <source>
        <dbReference type="Proteomes" id="UP000006757"/>
    </source>
</evidence>